<dbReference type="EMBL" id="FOUB01000081">
    <property type="protein sequence ID" value="SFM99723.1"/>
    <property type="molecule type" value="Genomic_DNA"/>
</dbReference>
<dbReference type="Proteomes" id="UP000183287">
    <property type="component" value="Unassembled WGS sequence"/>
</dbReference>
<name>A0A1I4VF64_9PROT</name>
<organism evidence="1 2">
    <name type="scientific">Nitrosomonas communis</name>
    <dbReference type="NCBI Taxonomy" id="44574"/>
    <lineage>
        <taxon>Bacteria</taxon>
        <taxon>Pseudomonadati</taxon>
        <taxon>Pseudomonadota</taxon>
        <taxon>Betaproteobacteria</taxon>
        <taxon>Nitrosomonadales</taxon>
        <taxon>Nitrosomonadaceae</taxon>
        <taxon>Nitrosomonas</taxon>
    </lineage>
</organism>
<protein>
    <submittedName>
        <fullName evidence="1">Uncharacterized protein</fullName>
    </submittedName>
</protein>
<accession>A0A1I4VF64</accession>
<dbReference type="AlphaFoldDB" id="A0A1I4VF64"/>
<evidence type="ECO:0000313" key="2">
    <source>
        <dbReference type="Proteomes" id="UP000183287"/>
    </source>
</evidence>
<keyword evidence="2" id="KW-1185">Reference proteome</keyword>
<evidence type="ECO:0000313" key="1">
    <source>
        <dbReference type="EMBL" id="SFM99723.1"/>
    </source>
</evidence>
<sequence>MRNSKLMYLAIALLVIAQNDAIWARDGHGGWRGGGHYYGGHQDHGHNHFSFGLYLGPGFYGYGYPFYYPPTYAFPPTVVVPPAPPVYVPQQTQPIQPQINY</sequence>
<dbReference type="RefSeq" id="WP_371264949.1">
    <property type="nucleotide sequence ID" value="NZ_FOUB01000081.1"/>
</dbReference>
<reference evidence="2" key="1">
    <citation type="submission" date="2016-10" db="EMBL/GenBank/DDBJ databases">
        <authorList>
            <person name="Varghese N."/>
            <person name="Submissions S."/>
        </authorList>
    </citation>
    <scope>NUCLEOTIDE SEQUENCE [LARGE SCALE GENOMIC DNA]</scope>
    <source>
        <strain evidence="2">Nm44</strain>
    </source>
</reference>
<gene>
    <name evidence="1" type="ORF">SAMN05421863_108113</name>
</gene>
<proteinExistence type="predicted"/>